<reference evidence="2 3" key="1">
    <citation type="submission" date="2018-09" db="EMBL/GenBank/DDBJ databases">
        <title>Complete genome sequence of Euzebya sp. DY32-46 isolated from seawater of Pacific Ocean.</title>
        <authorList>
            <person name="Xu L."/>
            <person name="Wu Y.-H."/>
            <person name="Xu X.-W."/>
        </authorList>
    </citation>
    <scope>NUCLEOTIDE SEQUENCE [LARGE SCALE GENOMIC DNA]</scope>
    <source>
        <strain evidence="2 3">DY32-46</strain>
        <plasmid evidence="3">pedy32-46i</plasmid>
    </source>
</reference>
<evidence type="ECO:0000256" key="1">
    <source>
        <dbReference type="SAM" id="MobiDB-lite"/>
    </source>
</evidence>
<geneLocation type="plasmid" evidence="3">
    <name>pedy32-46i</name>
</geneLocation>
<name>A0A346Y7A8_9ACTN</name>
<dbReference type="EMBL" id="CP031166">
    <property type="protein sequence ID" value="AXV10355.1"/>
    <property type="molecule type" value="Genomic_DNA"/>
</dbReference>
<keyword evidence="2" id="KW-0614">Plasmid</keyword>
<dbReference type="KEGG" id="euz:DVS28_b0615"/>
<dbReference type="Proteomes" id="UP000264006">
    <property type="component" value="Plasmid pEDY32-46I"/>
</dbReference>
<evidence type="ECO:0000313" key="2">
    <source>
        <dbReference type="EMBL" id="AXV10355.1"/>
    </source>
</evidence>
<proteinExistence type="predicted"/>
<accession>A0A346Y7A8</accession>
<feature type="compositionally biased region" description="Pro residues" evidence="1">
    <location>
        <begin position="161"/>
        <end position="170"/>
    </location>
</feature>
<protein>
    <submittedName>
        <fullName evidence="2">Uncharacterized protein</fullName>
    </submittedName>
</protein>
<sequence length="206" mass="21320">MPTDNFDRAVRARMADTGEPYQTARNALIAADHELVADAAVGLLATVEDHDPTMRVRILTRPGGLARVAVALPHLLDRVHEATWGEWDRGVAHNAVEADDHESVDLIWPAVEVEAWADYLTHGLHALTPGRSASSGSPSLSGSTTGSDSRASSGSASRSGPPRPSTPRTPPTTGSESCCGPTSATGGGSPPNSTARSDVSPTPAST</sequence>
<feature type="compositionally biased region" description="Low complexity" evidence="1">
    <location>
        <begin position="129"/>
        <end position="160"/>
    </location>
</feature>
<keyword evidence="3" id="KW-1185">Reference proteome</keyword>
<gene>
    <name evidence="2" type="ORF">DVS28_b0615</name>
</gene>
<feature type="region of interest" description="Disordered" evidence="1">
    <location>
        <begin position="129"/>
        <end position="206"/>
    </location>
</feature>
<dbReference type="AlphaFoldDB" id="A0A346Y7A8"/>
<feature type="compositionally biased region" description="Polar residues" evidence="1">
    <location>
        <begin position="195"/>
        <end position="206"/>
    </location>
</feature>
<evidence type="ECO:0000313" key="3">
    <source>
        <dbReference type="Proteomes" id="UP000264006"/>
    </source>
</evidence>
<feature type="compositionally biased region" description="Low complexity" evidence="1">
    <location>
        <begin position="171"/>
        <end position="194"/>
    </location>
</feature>
<organism evidence="2 3">
    <name type="scientific">Euzebya pacifica</name>
    <dbReference type="NCBI Taxonomy" id="1608957"/>
    <lineage>
        <taxon>Bacteria</taxon>
        <taxon>Bacillati</taxon>
        <taxon>Actinomycetota</taxon>
        <taxon>Nitriliruptoria</taxon>
        <taxon>Euzebyales</taxon>
    </lineage>
</organism>
<dbReference type="RefSeq" id="WP_164711226.1">
    <property type="nucleotide sequence ID" value="NZ_CP031166.1"/>
</dbReference>